<name>A0ABU6KCZ2_9BACI</name>
<feature type="transmembrane region" description="Helical" evidence="1">
    <location>
        <begin position="12"/>
        <end position="34"/>
    </location>
</feature>
<dbReference type="RefSeq" id="WP_327606765.1">
    <property type="nucleotide sequence ID" value="NZ_JARZFX010000002.1"/>
</dbReference>
<evidence type="ECO:0000313" key="3">
    <source>
        <dbReference type="Proteomes" id="UP001335737"/>
    </source>
</evidence>
<keyword evidence="1" id="KW-0812">Transmembrane</keyword>
<evidence type="ECO:0000256" key="1">
    <source>
        <dbReference type="SAM" id="Phobius"/>
    </source>
</evidence>
<protein>
    <submittedName>
        <fullName evidence="2">Uncharacterized protein</fullName>
    </submittedName>
</protein>
<dbReference type="Proteomes" id="UP001335737">
    <property type="component" value="Unassembled WGS sequence"/>
</dbReference>
<keyword evidence="1" id="KW-1133">Transmembrane helix</keyword>
<gene>
    <name evidence="2" type="ORF">QGM71_06790</name>
</gene>
<evidence type="ECO:0000313" key="2">
    <source>
        <dbReference type="EMBL" id="MEC5423207.1"/>
    </source>
</evidence>
<organism evidence="2 3">
    <name type="scientific">Virgibacillus tibetensis</name>
    <dbReference type="NCBI Taxonomy" id="3042313"/>
    <lineage>
        <taxon>Bacteria</taxon>
        <taxon>Bacillati</taxon>
        <taxon>Bacillota</taxon>
        <taxon>Bacilli</taxon>
        <taxon>Bacillales</taxon>
        <taxon>Bacillaceae</taxon>
        <taxon>Virgibacillus</taxon>
    </lineage>
</organism>
<sequence length="164" mass="18109">MDGVEDRQHAFAQVLYVLGYIVIGLGVVSGIIVGTDDNLQFAFGDAITLGLAMATVFNSLVLGAILLGISKAIQLSYTNYLLLNSNQTEGEDTESVHTKQIPKPVKQVPRSSQAFEQAKEFFDKKKESIEKMESTEEEDIYLVTLTSKDEPYKIDLSGFKPEIL</sequence>
<accession>A0ABU6KCZ2</accession>
<proteinExistence type="predicted"/>
<dbReference type="EMBL" id="JARZFX010000002">
    <property type="protein sequence ID" value="MEC5423207.1"/>
    <property type="molecule type" value="Genomic_DNA"/>
</dbReference>
<keyword evidence="1" id="KW-0472">Membrane</keyword>
<feature type="transmembrane region" description="Helical" evidence="1">
    <location>
        <begin position="46"/>
        <end position="69"/>
    </location>
</feature>
<comment type="caution">
    <text evidence="2">The sequence shown here is derived from an EMBL/GenBank/DDBJ whole genome shotgun (WGS) entry which is preliminary data.</text>
</comment>
<keyword evidence="3" id="KW-1185">Reference proteome</keyword>
<reference evidence="2 3" key="1">
    <citation type="journal article" date="2024" name="Int. J. Syst. Evol. Microbiol.">
        <title>Virgibacillus tibetensis sp. nov., isolated from salt lake on the Tibetan Plateau of China.</title>
        <authorList>
            <person name="Phurbu D."/>
            <person name="Liu Z.-X."/>
            <person name="Wang R."/>
            <person name="Zheng Y.-Y."/>
            <person name="Liu H.-C."/>
            <person name="Zhou Y.-G."/>
            <person name="Yu Y.-J."/>
            <person name="Li A.-H."/>
        </authorList>
    </citation>
    <scope>NUCLEOTIDE SEQUENCE [LARGE SCALE GENOMIC DNA]</scope>
    <source>
        <strain evidence="2 3">C22-A2</strain>
    </source>
</reference>